<accession>A0A1I1NGU7</accession>
<dbReference type="InterPro" id="IPR036962">
    <property type="entry name" value="Glyco_hydro_3_N_sf"/>
</dbReference>
<comment type="similarity">
    <text evidence="2">Belongs to the glycosyl hydrolase 3 family.</text>
</comment>
<dbReference type="PANTHER" id="PTHR30480">
    <property type="entry name" value="BETA-HEXOSAMINIDASE-RELATED"/>
    <property type="match status" value="1"/>
</dbReference>
<comment type="catalytic activity">
    <reaction evidence="1">
        <text>Hydrolysis of terminal non-reducing N-acetyl-D-hexosamine residues in N-acetyl-beta-D-hexosaminides.</text>
        <dbReference type="EC" id="3.2.1.52"/>
    </reaction>
</comment>
<keyword evidence="8" id="KW-1185">Reference proteome</keyword>
<dbReference type="AlphaFoldDB" id="A0A1I1NGU7"/>
<evidence type="ECO:0000256" key="3">
    <source>
        <dbReference type="ARBA" id="ARBA00012663"/>
    </source>
</evidence>
<dbReference type="EMBL" id="FOLO01000023">
    <property type="protein sequence ID" value="SFC92960.1"/>
    <property type="molecule type" value="Genomic_DNA"/>
</dbReference>
<dbReference type="InterPro" id="IPR001764">
    <property type="entry name" value="Glyco_hydro_3_N"/>
</dbReference>
<organism evidence="7 8">
    <name type="scientific">Pseudoalteromonas denitrificans DSM 6059</name>
    <dbReference type="NCBI Taxonomy" id="1123010"/>
    <lineage>
        <taxon>Bacteria</taxon>
        <taxon>Pseudomonadati</taxon>
        <taxon>Pseudomonadota</taxon>
        <taxon>Gammaproteobacteria</taxon>
        <taxon>Alteromonadales</taxon>
        <taxon>Pseudoalteromonadaceae</taxon>
        <taxon>Pseudoalteromonas</taxon>
    </lineage>
</organism>
<evidence type="ECO:0000259" key="6">
    <source>
        <dbReference type="Pfam" id="PF00933"/>
    </source>
</evidence>
<keyword evidence="5" id="KW-0326">Glycosidase</keyword>
<feature type="domain" description="Glycoside hydrolase family 3 N-terminal" evidence="6">
    <location>
        <begin position="16"/>
        <end position="344"/>
    </location>
</feature>
<protein>
    <recommendedName>
        <fullName evidence="3">beta-N-acetylhexosaminidase</fullName>
        <ecNumber evidence="3">3.2.1.52</ecNumber>
    </recommendedName>
</protein>
<evidence type="ECO:0000256" key="1">
    <source>
        <dbReference type="ARBA" id="ARBA00001231"/>
    </source>
</evidence>
<evidence type="ECO:0000313" key="7">
    <source>
        <dbReference type="EMBL" id="SFC92960.1"/>
    </source>
</evidence>
<proteinExistence type="inferred from homology"/>
<reference evidence="7 8" key="1">
    <citation type="submission" date="2016-10" db="EMBL/GenBank/DDBJ databases">
        <authorList>
            <person name="de Groot N.N."/>
        </authorList>
    </citation>
    <scope>NUCLEOTIDE SEQUENCE [LARGE SCALE GENOMIC DNA]</scope>
    <source>
        <strain evidence="7 8">DSM 6059</strain>
    </source>
</reference>
<dbReference type="Proteomes" id="UP000198862">
    <property type="component" value="Unassembled WGS sequence"/>
</dbReference>
<dbReference type="SUPFAM" id="SSF51445">
    <property type="entry name" value="(Trans)glycosidases"/>
    <property type="match status" value="1"/>
</dbReference>
<dbReference type="STRING" id="1123010.SAMN02745724_02959"/>
<dbReference type="EC" id="3.2.1.52" evidence="3"/>
<dbReference type="Pfam" id="PF00933">
    <property type="entry name" value="Glyco_hydro_3"/>
    <property type="match status" value="1"/>
</dbReference>
<dbReference type="PANTHER" id="PTHR30480:SF13">
    <property type="entry name" value="BETA-HEXOSAMINIDASE"/>
    <property type="match status" value="1"/>
</dbReference>
<name>A0A1I1NGU7_9GAMM</name>
<dbReference type="RefSeq" id="WP_091985564.1">
    <property type="nucleotide sequence ID" value="NZ_FOLO01000023.1"/>
</dbReference>
<dbReference type="GO" id="GO:0004563">
    <property type="term" value="F:beta-N-acetylhexosaminidase activity"/>
    <property type="evidence" value="ECO:0007669"/>
    <property type="project" value="UniProtKB-EC"/>
</dbReference>
<sequence>MYTRKKVAQLIASLSIEEKVGQLFILAFSGEDIDYAIELIRERHVGGFYITDDNAHNIKDATKLAETLQHQAALRACNAPLILGVDQEGAWGILAKETDLGPGNLALGKVDDVNITQEMYRVFAQQMQLIGYNMLLSPCADVNANPDNPIIGQRAFGEIPEHVAKHVQAAIKGIANGNNLSCAKHFPGHGDTHTDTHQALPVVDKSLEELMNEDLKPFISAIAQNVSMIMSSHIKYPQIDADYPATLSYKILTKLLKHTLGFQGLIITDSMNMWAMRKNYPPVESAILALQAGAHLVMLSEEHYENGTTNYKEIQMHTIEGVIEAVKTGRLNETVINTALSHVLCHKYIHVKTAAALPHLSEKECEYISNASALKAIKVLRNKINVWPLTQKHFYLTFAADPKGYDSIVNSRGIGPNDARVARDVILASLEQSHCNFTYIDFEQFNKQLTNKTQFKSQDPFIIFTEDYPLPGETFDVKNQIDKVKSALEIWSEQVVVIGMRSDYELESYSSLSTYICAYSSRIVSANAIVKLLLND</sequence>
<keyword evidence="4" id="KW-0378">Hydrolase</keyword>
<dbReference type="InterPro" id="IPR050226">
    <property type="entry name" value="NagZ_Beta-hexosaminidase"/>
</dbReference>
<gene>
    <name evidence="7" type="ORF">SAMN02745724_02959</name>
</gene>
<dbReference type="GO" id="GO:0009254">
    <property type="term" value="P:peptidoglycan turnover"/>
    <property type="evidence" value="ECO:0007669"/>
    <property type="project" value="TreeGrafter"/>
</dbReference>
<dbReference type="OrthoDB" id="9786661at2"/>
<evidence type="ECO:0000256" key="4">
    <source>
        <dbReference type="ARBA" id="ARBA00022801"/>
    </source>
</evidence>
<dbReference type="Gene3D" id="3.20.20.300">
    <property type="entry name" value="Glycoside hydrolase, family 3, N-terminal domain"/>
    <property type="match status" value="1"/>
</dbReference>
<dbReference type="GO" id="GO:0005975">
    <property type="term" value="P:carbohydrate metabolic process"/>
    <property type="evidence" value="ECO:0007669"/>
    <property type="project" value="InterPro"/>
</dbReference>
<dbReference type="InterPro" id="IPR017853">
    <property type="entry name" value="GH"/>
</dbReference>
<evidence type="ECO:0000256" key="5">
    <source>
        <dbReference type="ARBA" id="ARBA00023295"/>
    </source>
</evidence>
<evidence type="ECO:0000256" key="2">
    <source>
        <dbReference type="ARBA" id="ARBA00005336"/>
    </source>
</evidence>
<evidence type="ECO:0000313" key="8">
    <source>
        <dbReference type="Proteomes" id="UP000198862"/>
    </source>
</evidence>